<dbReference type="CDD" id="cd09204">
    <property type="entry name" value="PLDc_N_DEXD_b2"/>
    <property type="match status" value="1"/>
</dbReference>
<feature type="domain" description="Helicase C-terminal" evidence="3">
    <location>
        <begin position="448"/>
        <end position="607"/>
    </location>
</feature>
<reference evidence="4 5" key="1">
    <citation type="submission" date="2018-08" db="EMBL/GenBank/DDBJ databases">
        <title>A genome reference for cultivated species of the human gut microbiota.</title>
        <authorList>
            <person name="Zou Y."/>
            <person name="Xue W."/>
            <person name="Luo G."/>
        </authorList>
    </citation>
    <scope>NUCLEOTIDE SEQUENCE [LARGE SCALE GENOMIC DNA]</scope>
    <source>
        <strain evidence="4 5">AM25-33</strain>
    </source>
</reference>
<dbReference type="EMBL" id="QSLJ01000002">
    <property type="protein sequence ID" value="RHF37333.1"/>
    <property type="molecule type" value="Genomic_DNA"/>
</dbReference>
<keyword evidence="5" id="KW-1185">Reference proteome</keyword>
<dbReference type="Pfam" id="PF04851">
    <property type="entry name" value="ResIII"/>
    <property type="match status" value="1"/>
</dbReference>
<name>A0A414NE45_9ACTN</name>
<dbReference type="Proteomes" id="UP000283983">
    <property type="component" value="Unassembled WGS sequence"/>
</dbReference>
<dbReference type="Gene3D" id="3.40.50.300">
    <property type="entry name" value="P-loop containing nucleotide triphosphate hydrolases"/>
    <property type="match status" value="2"/>
</dbReference>
<dbReference type="InterPro" id="IPR006935">
    <property type="entry name" value="Helicase/UvrB_N"/>
</dbReference>
<dbReference type="InParanoid" id="A0A414NE45"/>
<dbReference type="InterPro" id="IPR025202">
    <property type="entry name" value="PLD-like_dom"/>
</dbReference>
<dbReference type="PANTHER" id="PTHR47396:SF1">
    <property type="entry name" value="ATP-DEPENDENT HELICASE IRC3-RELATED"/>
    <property type="match status" value="1"/>
</dbReference>
<dbReference type="InterPro" id="IPR058403">
    <property type="entry name" value="DUF8090"/>
</dbReference>
<dbReference type="Gene3D" id="3.30.870.10">
    <property type="entry name" value="Endonuclease Chain A"/>
    <property type="match status" value="1"/>
</dbReference>
<dbReference type="InterPro" id="IPR001650">
    <property type="entry name" value="Helicase_C-like"/>
</dbReference>
<dbReference type="GO" id="GO:0005829">
    <property type="term" value="C:cytosol"/>
    <property type="evidence" value="ECO:0007669"/>
    <property type="project" value="TreeGrafter"/>
</dbReference>
<evidence type="ECO:0000313" key="4">
    <source>
        <dbReference type="EMBL" id="RHF37333.1"/>
    </source>
</evidence>
<dbReference type="CDD" id="cd18799">
    <property type="entry name" value="SF2_C_EcoAI-like"/>
    <property type="match status" value="1"/>
</dbReference>
<dbReference type="GO" id="GO:0006793">
    <property type="term" value="P:phosphorus metabolic process"/>
    <property type="evidence" value="ECO:0007669"/>
    <property type="project" value="UniProtKB-ARBA"/>
</dbReference>
<dbReference type="RefSeq" id="WP_118104466.1">
    <property type="nucleotide sequence ID" value="NZ_CABJEU010000002.1"/>
</dbReference>
<dbReference type="InterPro" id="IPR050742">
    <property type="entry name" value="Helicase_Restrict-Modif_Enz"/>
</dbReference>
<proteinExistence type="predicted"/>
<dbReference type="Pfam" id="PF11907">
    <property type="entry name" value="DUF3427"/>
    <property type="match status" value="1"/>
</dbReference>
<dbReference type="PANTHER" id="PTHR47396">
    <property type="entry name" value="TYPE I RESTRICTION ENZYME ECOKI R PROTEIN"/>
    <property type="match status" value="1"/>
</dbReference>
<dbReference type="InterPro" id="IPR027417">
    <property type="entry name" value="P-loop_NTPase"/>
</dbReference>
<dbReference type="Pfam" id="PF26350">
    <property type="entry name" value="DUF8090"/>
    <property type="match status" value="1"/>
</dbReference>
<dbReference type="InterPro" id="IPR014001">
    <property type="entry name" value="Helicase_ATP-bd"/>
</dbReference>
<dbReference type="InterPro" id="IPR001736">
    <property type="entry name" value="PLipase_D/transphosphatidylase"/>
</dbReference>
<dbReference type="PROSITE" id="PS51192">
    <property type="entry name" value="HELICASE_ATP_BIND_1"/>
    <property type="match status" value="1"/>
</dbReference>
<dbReference type="SUPFAM" id="SSF56024">
    <property type="entry name" value="Phospholipase D/nuclease"/>
    <property type="match status" value="1"/>
</dbReference>
<dbReference type="PROSITE" id="PS50035">
    <property type="entry name" value="PLD"/>
    <property type="match status" value="1"/>
</dbReference>
<feature type="domain" description="Helicase ATP-binding" evidence="2">
    <location>
        <begin position="254"/>
        <end position="403"/>
    </location>
</feature>
<protein>
    <submittedName>
        <fullName evidence="4">DUF3427 domain-containing protein</fullName>
    </submittedName>
</protein>
<feature type="domain" description="PLD phosphodiesterase" evidence="1">
    <location>
        <begin position="125"/>
        <end position="155"/>
    </location>
</feature>
<gene>
    <name evidence="4" type="ORF">DW682_06930</name>
</gene>
<accession>A0A414NE45</accession>
<dbReference type="InterPro" id="IPR021835">
    <property type="entry name" value="DUF3427"/>
</dbReference>
<dbReference type="Pfam" id="PF13091">
    <property type="entry name" value="PLDc_2"/>
    <property type="match status" value="1"/>
</dbReference>
<evidence type="ECO:0000259" key="1">
    <source>
        <dbReference type="PROSITE" id="PS50035"/>
    </source>
</evidence>
<evidence type="ECO:0000259" key="2">
    <source>
        <dbReference type="PROSITE" id="PS51192"/>
    </source>
</evidence>
<evidence type="ECO:0000313" key="5">
    <source>
        <dbReference type="Proteomes" id="UP000283983"/>
    </source>
</evidence>
<dbReference type="CDD" id="cd18032">
    <property type="entry name" value="DEXHc_RE_I_III_res"/>
    <property type="match status" value="1"/>
</dbReference>
<dbReference type="SMART" id="SM00487">
    <property type="entry name" value="DEXDc"/>
    <property type="match status" value="1"/>
</dbReference>
<sequence length="984" mass="110616">MANVEEHVNATAENGLSRLDLVGALAGASVEFDSRPHFISNSKTTGDNLLSVLRRQFADLGENDTFDFCVAFVSEGGLTCLVQMLSELKARGIKGRLLTSTYLNFNSPDVYRKLLTYDNIETRVYQQNLHAKGYMFNRSGLNTVIVGSSNLTDRALTCNQEWNVLFRSYGADGAVGDLKREFELLWNCSETAPLTETWISHYREYISTAMAPRPKGKAAFSDGSTIAVLGENEASSKKIKPNKMQEKALEALAALHERRDPRALLVSATGTGKTYLSAFDVKAAAPVRILFLAHRKRILTASMASYKKLLGDNYTYGLYRAGGDGTEFTCTFAMCSTICGYLEKIDAELFDYIVIDEAHRVGAKGYQRILEHFKPKFCLGMTATPNRTDGYDVFALFNHVIAYQITLQDALREDMLAPFHYFGIADLAIDEEEQSDFTLFSKLTSEARVNHIIDKIEEYSVKKDGRKGLVFCSRLEEARELAKQFTQRGYKSEAIDGSDSDAERDEVIRKLESGELEYIFSVNILNEGVDIPAVNQIIMLRRTESSIVFVQQLGRGLRKADNKESTLVLDFIGNYQQNFLIPVALSGDKTYNKDRLRAIVKEGSTVIPGASTVSFDRVSEGRIYQAIDQGDFTAARFLKDEYLGLRQMLGAIPSLLDFDRNGSIDPLLIFNKYDSYHGFLSRYEKAYDVTFSEAQENILKFVSKKLANGKRADELYLLRALLARDGAFAVVDGGKQPSAESPVGTRVAALKSATNVLNGGFSSPNWFVSLVEEGADGVLRWTDAARASLLDPEFRRQLNEVVEFGIHRHEELYAQTYRDTSFVLNAKYTYEEVCRLLGWDRSETPQNIGGYMYNEKTNTFPVFINYDKAPDISDTIKYEDRFVSDSELIGISKKRRTLASKDIQRLMAWPGNGMKIYLFVRKNTNDKGSKEFYFLGQMHPTGHFVQTMTIANENAVEIGYQLETPVRRDIYEYITSVFVEGDEA</sequence>
<dbReference type="GO" id="GO:0003677">
    <property type="term" value="F:DNA binding"/>
    <property type="evidence" value="ECO:0007669"/>
    <property type="project" value="InterPro"/>
</dbReference>
<evidence type="ECO:0000259" key="3">
    <source>
        <dbReference type="PROSITE" id="PS51194"/>
    </source>
</evidence>
<dbReference type="Pfam" id="PF00271">
    <property type="entry name" value="Helicase_C"/>
    <property type="match status" value="1"/>
</dbReference>
<organism evidence="4 5">
    <name type="scientific">Collinsella intestinalis</name>
    <dbReference type="NCBI Taxonomy" id="147207"/>
    <lineage>
        <taxon>Bacteria</taxon>
        <taxon>Bacillati</taxon>
        <taxon>Actinomycetota</taxon>
        <taxon>Coriobacteriia</taxon>
        <taxon>Coriobacteriales</taxon>
        <taxon>Coriobacteriaceae</taxon>
        <taxon>Collinsella</taxon>
    </lineage>
</organism>
<dbReference type="GO" id="GO:0005524">
    <property type="term" value="F:ATP binding"/>
    <property type="evidence" value="ECO:0007669"/>
    <property type="project" value="InterPro"/>
</dbReference>
<dbReference type="GO" id="GO:0016787">
    <property type="term" value="F:hydrolase activity"/>
    <property type="evidence" value="ECO:0007669"/>
    <property type="project" value="InterPro"/>
</dbReference>
<dbReference type="SUPFAM" id="SSF52540">
    <property type="entry name" value="P-loop containing nucleoside triphosphate hydrolases"/>
    <property type="match status" value="1"/>
</dbReference>
<dbReference type="PROSITE" id="PS51194">
    <property type="entry name" value="HELICASE_CTER"/>
    <property type="match status" value="1"/>
</dbReference>
<dbReference type="AlphaFoldDB" id="A0A414NE45"/>
<dbReference type="SMART" id="SM00490">
    <property type="entry name" value="HELICc"/>
    <property type="match status" value="1"/>
</dbReference>
<comment type="caution">
    <text evidence="4">The sequence shown here is derived from an EMBL/GenBank/DDBJ whole genome shotgun (WGS) entry which is preliminary data.</text>
</comment>